<protein>
    <submittedName>
        <fullName evidence="2">Uncharacterized protein</fullName>
    </submittedName>
</protein>
<keyword evidence="1" id="KW-1133">Transmembrane helix</keyword>
<keyword evidence="1" id="KW-0812">Transmembrane</keyword>
<organism evidence="2 3">
    <name type="scientific">Fimbriimonas ginsengisoli Gsoil 348</name>
    <dbReference type="NCBI Taxonomy" id="661478"/>
    <lineage>
        <taxon>Bacteria</taxon>
        <taxon>Bacillati</taxon>
        <taxon>Armatimonadota</taxon>
        <taxon>Fimbriimonadia</taxon>
        <taxon>Fimbriimonadales</taxon>
        <taxon>Fimbriimonadaceae</taxon>
        <taxon>Fimbriimonas</taxon>
    </lineage>
</organism>
<reference evidence="2 3" key="1">
    <citation type="journal article" date="2014" name="PLoS ONE">
        <title>The first complete genome sequence of the class fimbriimonadia in the phylum armatimonadetes.</title>
        <authorList>
            <person name="Hu Z.Y."/>
            <person name="Wang Y.Z."/>
            <person name="Im W.T."/>
            <person name="Wang S.Y."/>
            <person name="Zhao G.P."/>
            <person name="Zheng H.J."/>
            <person name="Quan Z.X."/>
        </authorList>
    </citation>
    <scope>NUCLEOTIDE SEQUENCE [LARGE SCALE GENOMIC DNA]</scope>
    <source>
        <strain evidence="2">Gsoil 348</strain>
    </source>
</reference>
<gene>
    <name evidence="2" type="ORF">OP10G_4267</name>
</gene>
<evidence type="ECO:0000313" key="3">
    <source>
        <dbReference type="Proteomes" id="UP000027982"/>
    </source>
</evidence>
<keyword evidence="3" id="KW-1185">Reference proteome</keyword>
<feature type="transmembrane region" description="Helical" evidence="1">
    <location>
        <begin position="6"/>
        <end position="28"/>
    </location>
</feature>
<evidence type="ECO:0000313" key="2">
    <source>
        <dbReference type="EMBL" id="AIE87635.1"/>
    </source>
</evidence>
<dbReference type="AlphaFoldDB" id="A0A068NXW7"/>
<dbReference type="HOGENOM" id="CLU_3270391_0_0_0"/>
<keyword evidence="1" id="KW-0472">Membrane</keyword>
<evidence type="ECO:0000256" key="1">
    <source>
        <dbReference type="SAM" id="Phobius"/>
    </source>
</evidence>
<proteinExistence type="predicted"/>
<dbReference type="STRING" id="661478.OP10G_4267"/>
<name>A0A068NXW7_FIMGI</name>
<sequence>MGGIFALVFTRAIGEALSFIGWVPMLLVMNFSKELPRSGGF</sequence>
<dbReference type="KEGG" id="fgi:OP10G_4267"/>
<accession>A0A068NXW7</accession>
<dbReference type="Proteomes" id="UP000027982">
    <property type="component" value="Chromosome"/>
</dbReference>
<dbReference type="EMBL" id="CP007139">
    <property type="protein sequence ID" value="AIE87635.1"/>
    <property type="molecule type" value="Genomic_DNA"/>
</dbReference>